<dbReference type="PANTHER" id="PTHR30534">
    <property type="entry name" value="FLAGELLAR MOTOR SWITCH PROTEIN FLIG"/>
    <property type="match status" value="1"/>
</dbReference>
<keyword evidence="5" id="KW-1003">Cell membrane</keyword>
<feature type="domain" description="Flagellar motor switch protein FliG C-terminal" evidence="10">
    <location>
        <begin position="251"/>
        <end position="357"/>
    </location>
</feature>
<name>A0ABU4VQQ5_9ACTN</name>
<dbReference type="InterPro" id="IPR000090">
    <property type="entry name" value="Flg_Motor_Flig"/>
</dbReference>
<keyword evidence="7" id="KW-0283">Flagellar rotation</keyword>
<dbReference type="PANTHER" id="PTHR30534:SF0">
    <property type="entry name" value="FLAGELLAR MOTOR SWITCH PROTEIN FLIG"/>
    <property type="match status" value="1"/>
</dbReference>
<dbReference type="NCBIfam" id="TIGR00207">
    <property type="entry name" value="fliG"/>
    <property type="match status" value="1"/>
</dbReference>
<reference evidence="13 14" key="1">
    <citation type="submission" date="2023-11" db="EMBL/GenBank/DDBJ databases">
        <authorList>
            <person name="Xu M."/>
            <person name="Jiang T."/>
        </authorList>
    </citation>
    <scope>NUCLEOTIDE SEQUENCE [LARGE SCALE GENOMIC DNA]</scope>
    <source>
        <strain evidence="13 14">SD</strain>
    </source>
</reference>
<evidence type="ECO:0000259" key="10">
    <source>
        <dbReference type="Pfam" id="PF01706"/>
    </source>
</evidence>
<dbReference type="EMBL" id="JAXAVX010000011">
    <property type="protein sequence ID" value="MDX8153213.1"/>
    <property type="molecule type" value="Genomic_DNA"/>
</dbReference>
<keyword evidence="6" id="KW-0145">Chemotaxis</keyword>
<comment type="similarity">
    <text evidence="3">Belongs to the FliG family.</text>
</comment>
<dbReference type="Gene3D" id="1.10.220.30">
    <property type="match status" value="3"/>
</dbReference>
<protein>
    <recommendedName>
        <fullName evidence="4">Flagellar motor switch protein FliG</fullName>
    </recommendedName>
</protein>
<evidence type="ECO:0000313" key="14">
    <source>
        <dbReference type="Proteomes" id="UP001277761"/>
    </source>
</evidence>
<evidence type="ECO:0000256" key="6">
    <source>
        <dbReference type="ARBA" id="ARBA00022500"/>
    </source>
</evidence>
<evidence type="ECO:0000256" key="2">
    <source>
        <dbReference type="ARBA" id="ARBA00004413"/>
    </source>
</evidence>
<evidence type="ECO:0000313" key="13">
    <source>
        <dbReference type="EMBL" id="MDX8153213.1"/>
    </source>
</evidence>
<comment type="subcellular location">
    <subcellularLocation>
        <location evidence="1">Bacterial flagellum basal body</location>
    </subcellularLocation>
    <subcellularLocation>
        <location evidence="2">Cell membrane</location>
        <topology evidence="2">Peripheral membrane protein</topology>
        <orientation evidence="2">Cytoplasmic side</orientation>
    </subcellularLocation>
</comment>
<comment type="caution">
    <text evidence="13">The sequence shown here is derived from an EMBL/GenBank/DDBJ whole genome shotgun (WGS) entry which is preliminary data.</text>
</comment>
<accession>A0ABU4VQQ5</accession>
<dbReference type="Proteomes" id="UP001277761">
    <property type="component" value="Unassembled WGS sequence"/>
</dbReference>
<evidence type="ECO:0000256" key="9">
    <source>
        <dbReference type="ARBA" id="ARBA00023143"/>
    </source>
</evidence>
<evidence type="ECO:0000256" key="7">
    <source>
        <dbReference type="ARBA" id="ARBA00022779"/>
    </source>
</evidence>
<dbReference type="Pfam" id="PF14841">
    <property type="entry name" value="FliG_M"/>
    <property type="match status" value="1"/>
</dbReference>
<evidence type="ECO:0000259" key="11">
    <source>
        <dbReference type="Pfam" id="PF14841"/>
    </source>
</evidence>
<evidence type="ECO:0000259" key="12">
    <source>
        <dbReference type="Pfam" id="PF14842"/>
    </source>
</evidence>
<feature type="domain" description="Flagellar motor switch protein FliG N-terminal" evidence="12">
    <location>
        <begin position="38"/>
        <end position="140"/>
    </location>
</feature>
<dbReference type="PRINTS" id="PR00954">
    <property type="entry name" value="FLGMOTORFLIG"/>
</dbReference>
<keyword evidence="13" id="KW-0966">Cell projection</keyword>
<gene>
    <name evidence="13" type="primary">fliG</name>
    <name evidence="13" type="ORF">SK069_16565</name>
</gene>
<evidence type="ECO:0000256" key="3">
    <source>
        <dbReference type="ARBA" id="ARBA00010299"/>
    </source>
</evidence>
<keyword evidence="9" id="KW-0975">Bacterial flagellum</keyword>
<dbReference type="RefSeq" id="WP_319955362.1">
    <property type="nucleotide sequence ID" value="NZ_JAXAVX010000011.1"/>
</dbReference>
<dbReference type="InterPro" id="IPR023087">
    <property type="entry name" value="Flg_Motor_Flig_C"/>
</dbReference>
<evidence type="ECO:0000256" key="8">
    <source>
        <dbReference type="ARBA" id="ARBA00023136"/>
    </source>
</evidence>
<feature type="domain" description="Flagellar motor switch protein FliG middle" evidence="11">
    <location>
        <begin position="148"/>
        <end position="222"/>
    </location>
</feature>
<evidence type="ECO:0000256" key="1">
    <source>
        <dbReference type="ARBA" id="ARBA00004117"/>
    </source>
</evidence>
<evidence type="ECO:0000256" key="4">
    <source>
        <dbReference type="ARBA" id="ARBA00021870"/>
    </source>
</evidence>
<evidence type="ECO:0000256" key="5">
    <source>
        <dbReference type="ARBA" id="ARBA00022475"/>
    </source>
</evidence>
<dbReference type="Pfam" id="PF01706">
    <property type="entry name" value="FliG_C"/>
    <property type="match status" value="1"/>
</dbReference>
<dbReference type="Pfam" id="PF14842">
    <property type="entry name" value="FliG_N"/>
    <property type="match status" value="1"/>
</dbReference>
<dbReference type="InterPro" id="IPR011002">
    <property type="entry name" value="FliG_a-hlx"/>
</dbReference>
<organism evidence="13 14">
    <name type="scientific">Patulibacter brassicae</name>
    <dbReference type="NCBI Taxonomy" id="1705717"/>
    <lineage>
        <taxon>Bacteria</taxon>
        <taxon>Bacillati</taxon>
        <taxon>Actinomycetota</taxon>
        <taxon>Thermoleophilia</taxon>
        <taxon>Solirubrobacterales</taxon>
        <taxon>Patulibacteraceae</taxon>
        <taxon>Patulibacter</taxon>
    </lineage>
</organism>
<dbReference type="InterPro" id="IPR028263">
    <property type="entry name" value="FliG_N"/>
</dbReference>
<sequence>MAVEPFTEDGFEVVDPDPFALEATPTTPSGRPLVPLGISGRRKAAILLVSLGTDRAAQVFKHLRDEEIEALTLEMAKLGQVQPDHIEGVFEEAAAMTVALQSFAEGGVEFAREVLERSLGADRAEEIIGRLASVIEMRPFEFLRRTPPEQVAAFLRAESPQTRALVIANLSTRLASQVLAGMEPAEQADIALRVGTMSETNPEVVKRIEAVVRNKVASVIEQDYQAAGGVDTLAQILNNTDRGTERNVLDALAESDPELAEEVRRKLFVFEDVAGLDDRSIQLVLRDVEQRDLALALRGVDAQVQDRILANLSQRAAEMLRDEMEFQPPQLKRVVEEAQGRIVAVVRRLEEAGTLVIGRGNGDDMV</sequence>
<proteinExistence type="inferred from homology"/>
<keyword evidence="14" id="KW-1185">Reference proteome</keyword>
<keyword evidence="13" id="KW-0969">Cilium</keyword>
<keyword evidence="13" id="KW-0282">Flagellum</keyword>
<dbReference type="InterPro" id="IPR032779">
    <property type="entry name" value="FliG_M"/>
</dbReference>
<keyword evidence="8" id="KW-0472">Membrane</keyword>
<dbReference type="PIRSF" id="PIRSF003161">
    <property type="entry name" value="FliG"/>
    <property type="match status" value="1"/>
</dbReference>
<dbReference type="SUPFAM" id="SSF48029">
    <property type="entry name" value="FliG"/>
    <property type="match status" value="2"/>
</dbReference>